<proteinExistence type="predicted"/>
<dbReference type="Proteomes" id="UP001164746">
    <property type="component" value="Chromosome 14"/>
</dbReference>
<keyword evidence="2" id="KW-1185">Reference proteome</keyword>
<name>A0ABY7FY92_MYAAR</name>
<reference evidence="1" key="1">
    <citation type="submission" date="2022-11" db="EMBL/GenBank/DDBJ databases">
        <title>Centuries of genome instability and evolution in soft-shell clam transmissible cancer (bioRxiv).</title>
        <authorList>
            <person name="Hart S.F.M."/>
            <person name="Yonemitsu M.A."/>
            <person name="Giersch R.M."/>
            <person name="Beal B.F."/>
            <person name="Arriagada G."/>
            <person name="Davis B.W."/>
            <person name="Ostrander E.A."/>
            <person name="Goff S.P."/>
            <person name="Metzger M.J."/>
        </authorList>
    </citation>
    <scope>NUCLEOTIDE SEQUENCE</scope>
    <source>
        <strain evidence="1">MELC-2E11</strain>
        <tissue evidence="1">Siphon/mantle</tissue>
    </source>
</reference>
<feature type="non-terminal residue" evidence="1">
    <location>
        <position position="1"/>
    </location>
</feature>
<protein>
    <submittedName>
        <fullName evidence="1">Uncharacterized protein</fullName>
    </submittedName>
</protein>
<evidence type="ECO:0000313" key="1">
    <source>
        <dbReference type="EMBL" id="WAR26139.1"/>
    </source>
</evidence>
<accession>A0ABY7FY92</accession>
<gene>
    <name evidence="1" type="ORF">MAR_011843</name>
</gene>
<organism evidence="1 2">
    <name type="scientific">Mya arenaria</name>
    <name type="common">Soft-shell clam</name>
    <dbReference type="NCBI Taxonomy" id="6604"/>
    <lineage>
        <taxon>Eukaryota</taxon>
        <taxon>Metazoa</taxon>
        <taxon>Spiralia</taxon>
        <taxon>Lophotrochozoa</taxon>
        <taxon>Mollusca</taxon>
        <taxon>Bivalvia</taxon>
        <taxon>Autobranchia</taxon>
        <taxon>Heteroconchia</taxon>
        <taxon>Euheterodonta</taxon>
        <taxon>Imparidentia</taxon>
        <taxon>Neoheterodontei</taxon>
        <taxon>Myida</taxon>
        <taxon>Myoidea</taxon>
        <taxon>Myidae</taxon>
        <taxon>Mya</taxon>
    </lineage>
</organism>
<sequence length="125" mass="14775">MYCLKRFSYSPPVYRMMNLIAAIDQNNHLEREIQHNKDVSVRSTADLEDFNQHILMYCSKRFSYSPPVYCMITLISPVYPVKEKKTYPYLETLKKEILMCHLIDDVGMSGKDVMKKHNPRRISSH</sequence>
<dbReference type="EMBL" id="CP111025">
    <property type="protein sequence ID" value="WAR26139.1"/>
    <property type="molecule type" value="Genomic_DNA"/>
</dbReference>
<evidence type="ECO:0000313" key="2">
    <source>
        <dbReference type="Proteomes" id="UP001164746"/>
    </source>
</evidence>